<dbReference type="PRINTS" id="PR00164">
    <property type="entry name" value="ABC2TRNSPORT"/>
</dbReference>
<accession>A0ABR9QU07</accession>
<sequence length="285" mass="32214">MLRRAEGLGGTLTQKRAQKAEIPHLAGHYAKDGFILQQLVNKDFKLRYRRSVLGVVWSVLNPLLMMIVMSFVFSYFLRGSSVENYPLYLIVGNVTFGLMNEATSTGLRSIIDAAPLLKKVRVDRWVFPIQKVLSAVVNFALSLIAVVIVMLFFRIAPTWHLAWMIPALLLLMVFCAGVSLLIGALAVFFRDMIHLWSVLLTAWTYLTPIFWDMSLLTNSNAPWIVTAVVKANPMYNYIDMMRCAIVYQTSPGPTVITLAVLWAILALVIGVLVFRKTEHKFILYI</sequence>
<organism evidence="11 12">
    <name type="scientific">Thermophilibacter gallinarum</name>
    <dbReference type="NCBI Taxonomy" id="2779357"/>
    <lineage>
        <taxon>Bacteria</taxon>
        <taxon>Bacillati</taxon>
        <taxon>Actinomycetota</taxon>
        <taxon>Coriobacteriia</taxon>
        <taxon>Coriobacteriales</taxon>
        <taxon>Atopobiaceae</taxon>
        <taxon>Thermophilibacter</taxon>
    </lineage>
</organism>
<keyword evidence="6 9" id="KW-0812">Transmembrane</keyword>
<feature type="transmembrane region" description="Helical" evidence="9">
    <location>
        <begin position="193"/>
        <end position="211"/>
    </location>
</feature>
<evidence type="ECO:0000259" key="10">
    <source>
        <dbReference type="PROSITE" id="PS51012"/>
    </source>
</evidence>
<dbReference type="InterPro" id="IPR047817">
    <property type="entry name" value="ABC2_TM_bact-type"/>
</dbReference>
<dbReference type="PANTHER" id="PTHR30413">
    <property type="entry name" value="INNER MEMBRANE TRANSPORT PERMEASE"/>
    <property type="match status" value="1"/>
</dbReference>
<evidence type="ECO:0000256" key="3">
    <source>
        <dbReference type="ARBA" id="ARBA00022448"/>
    </source>
</evidence>
<feature type="transmembrane region" description="Helical" evidence="9">
    <location>
        <begin position="255"/>
        <end position="274"/>
    </location>
</feature>
<evidence type="ECO:0000313" key="12">
    <source>
        <dbReference type="Proteomes" id="UP001194273"/>
    </source>
</evidence>
<dbReference type="PANTHER" id="PTHR30413:SF8">
    <property type="entry name" value="TRANSPORT PERMEASE PROTEIN"/>
    <property type="match status" value="1"/>
</dbReference>
<evidence type="ECO:0000256" key="1">
    <source>
        <dbReference type="ARBA" id="ARBA00004429"/>
    </source>
</evidence>
<feature type="transmembrane region" description="Helical" evidence="9">
    <location>
        <begin position="88"/>
        <end position="111"/>
    </location>
</feature>
<proteinExistence type="inferred from homology"/>
<comment type="similarity">
    <text evidence="2 9">Belongs to the ABC-2 integral membrane protein family.</text>
</comment>
<feature type="domain" description="ABC transmembrane type-2" evidence="10">
    <location>
        <begin position="53"/>
        <end position="277"/>
    </location>
</feature>
<keyword evidence="4 9" id="KW-1003">Cell membrane</keyword>
<dbReference type="Proteomes" id="UP001194273">
    <property type="component" value="Unassembled WGS sequence"/>
</dbReference>
<keyword evidence="8 9" id="KW-0472">Membrane</keyword>
<dbReference type="InterPro" id="IPR013525">
    <property type="entry name" value="ABC2_TM"/>
</dbReference>
<keyword evidence="12" id="KW-1185">Reference proteome</keyword>
<dbReference type="EMBL" id="JADCJZ010000003">
    <property type="protein sequence ID" value="MBE5024545.1"/>
    <property type="molecule type" value="Genomic_DNA"/>
</dbReference>
<evidence type="ECO:0000256" key="8">
    <source>
        <dbReference type="ARBA" id="ARBA00023136"/>
    </source>
</evidence>
<comment type="caution">
    <text evidence="11">The sequence shown here is derived from an EMBL/GenBank/DDBJ whole genome shotgun (WGS) entry which is preliminary data.</text>
</comment>
<gene>
    <name evidence="11" type="ORF">INF26_06740</name>
</gene>
<keyword evidence="5" id="KW-0997">Cell inner membrane</keyword>
<evidence type="ECO:0000256" key="9">
    <source>
        <dbReference type="RuleBase" id="RU361157"/>
    </source>
</evidence>
<reference evidence="11 12" key="1">
    <citation type="submission" date="2020-10" db="EMBL/GenBank/DDBJ databases">
        <title>ChiBAC.</title>
        <authorList>
            <person name="Zenner C."/>
            <person name="Hitch T.C.A."/>
            <person name="Clavel T."/>
        </authorList>
    </citation>
    <scope>NUCLEOTIDE SEQUENCE [LARGE SCALE GENOMIC DNA]</scope>
    <source>
        <strain evidence="11 12">DSM 107455</strain>
    </source>
</reference>
<evidence type="ECO:0000256" key="6">
    <source>
        <dbReference type="ARBA" id="ARBA00022692"/>
    </source>
</evidence>
<evidence type="ECO:0000256" key="2">
    <source>
        <dbReference type="ARBA" id="ARBA00007783"/>
    </source>
</evidence>
<evidence type="ECO:0000256" key="5">
    <source>
        <dbReference type="ARBA" id="ARBA00022519"/>
    </source>
</evidence>
<keyword evidence="3 9" id="KW-0813">Transport</keyword>
<dbReference type="PROSITE" id="PS51012">
    <property type="entry name" value="ABC_TM2"/>
    <property type="match status" value="1"/>
</dbReference>
<evidence type="ECO:0000256" key="7">
    <source>
        <dbReference type="ARBA" id="ARBA00022989"/>
    </source>
</evidence>
<dbReference type="Pfam" id="PF01061">
    <property type="entry name" value="ABC2_membrane"/>
    <property type="match status" value="1"/>
</dbReference>
<protein>
    <recommendedName>
        <fullName evidence="9">Transport permease protein</fullName>
    </recommendedName>
</protein>
<keyword evidence="7 9" id="KW-1133">Transmembrane helix</keyword>
<comment type="subcellular location">
    <subcellularLocation>
        <location evidence="1">Cell inner membrane</location>
        <topology evidence="1">Multi-pass membrane protein</topology>
    </subcellularLocation>
    <subcellularLocation>
        <location evidence="9">Cell membrane</location>
        <topology evidence="9">Multi-pass membrane protein</topology>
    </subcellularLocation>
</comment>
<evidence type="ECO:0000256" key="4">
    <source>
        <dbReference type="ARBA" id="ARBA00022475"/>
    </source>
</evidence>
<feature type="transmembrane region" description="Helical" evidence="9">
    <location>
        <begin position="132"/>
        <end position="155"/>
    </location>
</feature>
<dbReference type="InterPro" id="IPR000412">
    <property type="entry name" value="ABC_2_transport"/>
</dbReference>
<name>A0ABR9QU07_9ACTN</name>
<evidence type="ECO:0000313" key="11">
    <source>
        <dbReference type="EMBL" id="MBE5024545.1"/>
    </source>
</evidence>
<feature type="transmembrane region" description="Helical" evidence="9">
    <location>
        <begin position="161"/>
        <end position="186"/>
    </location>
</feature>
<feature type="transmembrane region" description="Helical" evidence="9">
    <location>
        <begin position="52"/>
        <end position="76"/>
    </location>
</feature>